<dbReference type="Pfam" id="PF03007">
    <property type="entry name" value="WS_DGAT_cat"/>
    <property type="match status" value="1"/>
</dbReference>
<evidence type="ECO:0000259" key="8">
    <source>
        <dbReference type="Pfam" id="PF03007"/>
    </source>
</evidence>
<comment type="catalytic activity">
    <reaction evidence="6">
        <text>an acyl-CoA + a 1,2-diacyl-sn-glycerol = a triacyl-sn-glycerol + CoA</text>
        <dbReference type="Rhea" id="RHEA:10868"/>
        <dbReference type="ChEBI" id="CHEBI:17815"/>
        <dbReference type="ChEBI" id="CHEBI:57287"/>
        <dbReference type="ChEBI" id="CHEBI:58342"/>
        <dbReference type="ChEBI" id="CHEBI:64615"/>
        <dbReference type="EC" id="2.3.1.20"/>
    </reaction>
</comment>
<dbReference type="EC" id="2.3.1.20" evidence="3"/>
<evidence type="ECO:0000256" key="1">
    <source>
        <dbReference type="ARBA" id="ARBA00004771"/>
    </source>
</evidence>
<dbReference type="InterPro" id="IPR004255">
    <property type="entry name" value="O-acyltransferase_WSD1_N"/>
</dbReference>
<evidence type="ECO:0000256" key="6">
    <source>
        <dbReference type="ARBA" id="ARBA00048109"/>
    </source>
</evidence>
<dbReference type="Proteomes" id="UP001187471">
    <property type="component" value="Unassembled WGS sequence"/>
</dbReference>
<accession>A0AA88QK43</accession>
<dbReference type="GO" id="GO:0004144">
    <property type="term" value="F:diacylglycerol O-acyltransferase activity"/>
    <property type="evidence" value="ECO:0007669"/>
    <property type="project" value="UniProtKB-EC"/>
</dbReference>
<evidence type="ECO:0000313" key="10">
    <source>
        <dbReference type="Proteomes" id="UP001187471"/>
    </source>
</evidence>
<evidence type="ECO:0000256" key="4">
    <source>
        <dbReference type="ARBA" id="ARBA00022679"/>
    </source>
</evidence>
<comment type="pathway">
    <text evidence="2">Lipid metabolism.</text>
</comment>
<evidence type="ECO:0000256" key="2">
    <source>
        <dbReference type="ARBA" id="ARBA00005189"/>
    </source>
</evidence>
<dbReference type="PANTHER" id="PTHR31650">
    <property type="entry name" value="O-ACYLTRANSFERASE (WSD1-LIKE) FAMILY PROTEIN"/>
    <property type="match status" value="1"/>
</dbReference>
<dbReference type="AlphaFoldDB" id="A0AA88QK43"/>
<proteinExistence type="predicted"/>
<feature type="non-terminal residue" evidence="9">
    <location>
        <position position="251"/>
    </location>
</feature>
<evidence type="ECO:0000256" key="7">
    <source>
        <dbReference type="SAM" id="Phobius"/>
    </source>
</evidence>
<keyword evidence="7" id="KW-1133">Transmembrane helix</keyword>
<comment type="pathway">
    <text evidence="1">Glycerolipid metabolism; triacylglycerol biosynthesis.</text>
</comment>
<evidence type="ECO:0000256" key="3">
    <source>
        <dbReference type="ARBA" id="ARBA00013244"/>
    </source>
</evidence>
<keyword evidence="10" id="KW-1185">Reference proteome</keyword>
<dbReference type="EMBL" id="JAVXUO010002949">
    <property type="protein sequence ID" value="KAK2968078.1"/>
    <property type="molecule type" value="Genomic_DNA"/>
</dbReference>
<name>A0AA88QK43_9ASTE</name>
<dbReference type="InterPro" id="IPR045034">
    <property type="entry name" value="O-acyltransferase_WSD1-like"/>
</dbReference>
<reference evidence="9" key="1">
    <citation type="submission" date="2022-12" db="EMBL/GenBank/DDBJ databases">
        <title>Draft genome assemblies for two species of Escallonia (Escalloniales).</title>
        <authorList>
            <person name="Chanderbali A."/>
            <person name="Dervinis C."/>
            <person name="Anghel I."/>
            <person name="Soltis D."/>
            <person name="Soltis P."/>
            <person name="Zapata F."/>
        </authorList>
    </citation>
    <scope>NUCLEOTIDE SEQUENCE</scope>
    <source>
        <strain evidence="9">UCBG92.1500</strain>
        <tissue evidence="9">Leaf</tissue>
    </source>
</reference>
<feature type="domain" description="O-acyltransferase WSD1-like N-terminal" evidence="8">
    <location>
        <begin position="48"/>
        <end position="190"/>
    </location>
</feature>
<evidence type="ECO:0000256" key="5">
    <source>
        <dbReference type="ARBA" id="ARBA00023315"/>
    </source>
</evidence>
<comment type="caution">
    <text evidence="9">The sequence shown here is derived from an EMBL/GenBank/DDBJ whole genome shotgun (WGS) entry which is preliminary data.</text>
</comment>
<dbReference type="SUPFAM" id="SSF52777">
    <property type="entry name" value="CoA-dependent acyltransferases"/>
    <property type="match status" value="1"/>
</dbReference>
<keyword evidence="7" id="KW-0812">Transmembrane</keyword>
<dbReference type="Gene3D" id="3.30.559.10">
    <property type="entry name" value="Chloramphenicol acetyltransferase-like domain"/>
    <property type="match status" value="1"/>
</dbReference>
<evidence type="ECO:0000313" key="9">
    <source>
        <dbReference type="EMBL" id="KAK2968078.1"/>
    </source>
</evidence>
<dbReference type="InterPro" id="IPR023213">
    <property type="entry name" value="CAT-like_dom_sf"/>
</dbReference>
<organism evidence="9 10">
    <name type="scientific">Escallonia rubra</name>
    <dbReference type="NCBI Taxonomy" id="112253"/>
    <lineage>
        <taxon>Eukaryota</taxon>
        <taxon>Viridiplantae</taxon>
        <taxon>Streptophyta</taxon>
        <taxon>Embryophyta</taxon>
        <taxon>Tracheophyta</taxon>
        <taxon>Spermatophyta</taxon>
        <taxon>Magnoliopsida</taxon>
        <taxon>eudicotyledons</taxon>
        <taxon>Gunneridae</taxon>
        <taxon>Pentapetalae</taxon>
        <taxon>asterids</taxon>
        <taxon>campanulids</taxon>
        <taxon>Escalloniales</taxon>
        <taxon>Escalloniaceae</taxon>
        <taxon>Escallonia</taxon>
    </lineage>
</organism>
<keyword evidence="7" id="KW-0472">Membrane</keyword>
<dbReference type="GO" id="GO:0005886">
    <property type="term" value="C:plasma membrane"/>
    <property type="evidence" value="ECO:0007669"/>
    <property type="project" value="TreeGrafter"/>
</dbReference>
<keyword evidence="5" id="KW-0012">Acyltransferase</keyword>
<keyword evidence="4" id="KW-0808">Transferase</keyword>
<gene>
    <name evidence="9" type="ORF">RJ640_000493</name>
</gene>
<sequence>MGRVEDAKISNDNMTVEVEPLSPTARLFHTPRLNCCVIATLGFNTAINVEAFKLGLENTLAKHPRFSSLPVRDDNRSMRWIPTRVNIDNHVFNPEIDPNMASSDQFLEDYLSNLTKTTLDLAKPLWEFHILNIKTSDSNGVAILKVHHSVGDGMSLISLLLACARKTSDLTSLPSIPKLKKASSRSSSSFTWVLLGIWSILVLILNTFVDLMLFAVMIFFLKDSKTPIKGGRGVERTPKRLVHRTVSLDDI</sequence>
<dbReference type="PANTHER" id="PTHR31650:SF1">
    <property type="entry name" value="WAX ESTER SYNTHASE_DIACYLGLYCEROL ACYLTRANSFERASE 4-RELATED"/>
    <property type="match status" value="1"/>
</dbReference>
<dbReference type="GO" id="GO:0019432">
    <property type="term" value="P:triglyceride biosynthetic process"/>
    <property type="evidence" value="ECO:0007669"/>
    <property type="project" value="TreeGrafter"/>
</dbReference>
<feature type="transmembrane region" description="Helical" evidence="7">
    <location>
        <begin position="190"/>
        <end position="221"/>
    </location>
</feature>
<protein>
    <recommendedName>
        <fullName evidence="3">diacylglycerol O-acyltransferase</fullName>
        <ecNumber evidence="3">2.3.1.20</ecNumber>
    </recommendedName>
</protein>